<dbReference type="Pfam" id="PF08241">
    <property type="entry name" value="Methyltransf_11"/>
    <property type="match status" value="1"/>
</dbReference>
<protein>
    <submittedName>
        <fullName evidence="5">Methylase</fullName>
    </submittedName>
</protein>
<reference evidence="5" key="1">
    <citation type="submission" date="2022-07" db="EMBL/GenBank/DDBJ databases">
        <title>Fungi with potential for degradation of polypropylene.</title>
        <authorList>
            <person name="Gostincar C."/>
        </authorList>
    </citation>
    <scope>NUCLEOTIDE SEQUENCE</scope>
    <source>
        <strain evidence="5">EXF-13308</strain>
    </source>
</reference>
<evidence type="ECO:0000313" key="6">
    <source>
        <dbReference type="Proteomes" id="UP001174694"/>
    </source>
</evidence>
<dbReference type="Proteomes" id="UP001174694">
    <property type="component" value="Unassembled WGS sequence"/>
</dbReference>
<keyword evidence="2" id="KW-0808">Transferase</keyword>
<name>A0AA38RGR7_9PEZI</name>
<dbReference type="PANTHER" id="PTHR43464">
    <property type="entry name" value="METHYLTRANSFERASE"/>
    <property type="match status" value="1"/>
</dbReference>
<evidence type="ECO:0000313" key="5">
    <source>
        <dbReference type="EMBL" id="KAJ9139367.1"/>
    </source>
</evidence>
<evidence type="ECO:0000256" key="3">
    <source>
        <dbReference type="ARBA" id="ARBA00022691"/>
    </source>
</evidence>
<proteinExistence type="predicted"/>
<dbReference type="InterPro" id="IPR029063">
    <property type="entry name" value="SAM-dependent_MTases_sf"/>
</dbReference>
<comment type="caution">
    <text evidence="5">The sequence shown here is derived from an EMBL/GenBank/DDBJ whole genome shotgun (WGS) entry which is preliminary data.</text>
</comment>
<evidence type="ECO:0000256" key="1">
    <source>
        <dbReference type="ARBA" id="ARBA00022603"/>
    </source>
</evidence>
<dbReference type="AlphaFoldDB" id="A0AA38RGR7"/>
<dbReference type="GO" id="GO:0008757">
    <property type="term" value="F:S-adenosylmethionine-dependent methyltransferase activity"/>
    <property type="evidence" value="ECO:0007669"/>
    <property type="project" value="InterPro"/>
</dbReference>
<dbReference type="InterPro" id="IPR013216">
    <property type="entry name" value="Methyltransf_11"/>
</dbReference>
<dbReference type="Gene3D" id="3.40.50.150">
    <property type="entry name" value="Vaccinia Virus protein VP39"/>
    <property type="match status" value="1"/>
</dbReference>
<keyword evidence="6" id="KW-1185">Reference proteome</keyword>
<keyword evidence="1 5" id="KW-0489">Methyltransferase</keyword>
<organism evidence="5 6">
    <name type="scientific">Pleurostoma richardsiae</name>
    <dbReference type="NCBI Taxonomy" id="41990"/>
    <lineage>
        <taxon>Eukaryota</taxon>
        <taxon>Fungi</taxon>
        <taxon>Dikarya</taxon>
        <taxon>Ascomycota</taxon>
        <taxon>Pezizomycotina</taxon>
        <taxon>Sordariomycetes</taxon>
        <taxon>Sordariomycetidae</taxon>
        <taxon>Calosphaeriales</taxon>
        <taxon>Pleurostomataceae</taxon>
        <taxon>Pleurostoma</taxon>
    </lineage>
</organism>
<dbReference type="GO" id="GO:0032259">
    <property type="term" value="P:methylation"/>
    <property type="evidence" value="ECO:0007669"/>
    <property type="project" value="UniProtKB-KW"/>
</dbReference>
<dbReference type="EMBL" id="JANBVO010000026">
    <property type="protein sequence ID" value="KAJ9139367.1"/>
    <property type="molecule type" value="Genomic_DNA"/>
</dbReference>
<gene>
    <name evidence="5" type="ORF">NKR23_g7996</name>
</gene>
<feature type="domain" description="Methyltransferase type 11" evidence="4">
    <location>
        <begin position="48"/>
        <end position="145"/>
    </location>
</feature>
<sequence length="259" mass="28915">MAQNIYDTPDFFAAYSKYPRAVDGLSGASEWPRLKIMLPASLQSRRVLDLGCGDGWFCRWARGQGAAEVHGLDVSQNMLERAARLTGDDGTAPISFARVDLEAVRLPAEAYDLVFSGLALHYVEGLEELLRQVQMSLVPGGRFVFSVEHPVFTAPLRPGFIDAVGVRGEEDGDRKQWPLDSYFSQGGREVSWLVDGVRKQHRTMGAYIEALLRSGFELEALDEWGRTEETGRMHPDWPNEGVCPRFLLVGARKRESRGL</sequence>
<dbReference type="SUPFAM" id="SSF53335">
    <property type="entry name" value="S-adenosyl-L-methionine-dependent methyltransferases"/>
    <property type="match status" value="1"/>
</dbReference>
<dbReference type="PANTHER" id="PTHR43464:SF19">
    <property type="entry name" value="UBIQUINONE BIOSYNTHESIS O-METHYLTRANSFERASE, MITOCHONDRIAL"/>
    <property type="match status" value="1"/>
</dbReference>
<evidence type="ECO:0000259" key="4">
    <source>
        <dbReference type="Pfam" id="PF08241"/>
    </source>
</evidence>
<keyword evidence="3" id="KW-0949">S-adenosyl-L-methionine</keyword>
<evidence type="ECO:0000256" key="2">
    <source>
        <dbReference type="ARBA" id="ARBA00022679"/>
    </source>
</evidence>
<accession>A0AA38RGR7</accession>
<dbReference type="CDD" id="cd02440">
    <property type="entry name" value="AdoMet_MTases"/>
    <property type="match status" value="1"/>
</dbReference>